<dbReference type="CDD" id="cd01085">
    <property type="entry name" value="APP"/>
    <property type="match status" value="1"/>
</dbReference>
<dbReference type="InterPro" id="IPR036005">
    <property type="entry name" value="Creatinase/aminopeptidase-like"/>
</dbReference>
<dbReference type="InterPro" id="IPR000994">
    <property type="entry name" value="Pept_M24"/>
</dbReference>
<dbReference type="Gene3D" id="3.40.350.10">
    <property type="entry name" value="Creatinase/prolidase N-terminal domain"/>
    <property type="match status" value="2"/>
</dbReference>
<dbReference type="Pfam" id="PF00557">
    <property type="entry name" value="Peptidase_M24"/>
    <property type="match status" value="1"/>
</dbReference>
<reference evidence="7" key="1">
    <citation type="submission" date="2020-10" db="EMBL/GenBank/DDBJ databases">
        <authorList>
            <person name="Gilroy R."/>
        </authorList>
    </citation>
    <scope>NUCLEOTIDE SEQUENCE</scope>
    <source>
        <strain evidence="7">1748</strain>
    </source>
</reference>
<keyword evidence="3" id="KW-0378">Hydrolase</keyword>
<keyword evidence="7" id="KW-0645">Protease</keyword>
<feature type="domain" description="Peptidase M24 C-terminal" evidence="6">
    <location>
        <begin position="520"/>
        <end position="580"/>
    </location>
</feature>
<dbReference type="SUPFAM" id="SSF55920">
    <property type="entry name" value="Creatinase/aminopeptidase"/>
    <property type="match status" value="1"/>
</dbReference>
<dbReference type="PANTHER" id="PTHR43763:SF6">
    <property type="entry name" value="XAA-PRO AMINOPEPTIDASE 1"/>
    <property type="match status" value="1"/>
</dbReference>
<evidence type="ECO:0000259" key="4">
    <source>
        <dbReference type="Pfam" id="PF00557"/>
    </source>
</evidence>
<dbReference type="InterPro" id="IPR029149">
    <property type="entry name" value="Creatin/AminoP/Spt16_N"/>
</dbReference>
<name>A0A9D9D9L2_9BACL</name>
<dbReference type="InterPro" id="IPR000587">
    <property type="entry name" value="Creatinase_N"/>
</dbReference>
<dbReference type="InterPro" id="IPR032416">
    <property type="entry name" value="Peptidase_M24_C"/>
</dbReference>
<organism evidence="7 8">
    <name type="scientific">Candidatus Scatoplasma merdavium</name>
    <dbReference type="NCBI Taxonomy" id="2840932"/>
    <lineage>
        <taxon>Bacteria</taxon>
        <taxon>Bacillati</taxon>
        <taxon>Bacillota</taxon>
        <taxon>Bacilli</taxon>
        <taxon>Bacillales</taxon>
        <taxon>Candidatus Scatoplasma</taxon>
    </lineage>
</organism>
<protein>
    <submittedName>
        <fullName evidence="7">Aminopeptidase P family protein</fullName>
    </submittedName>
</protein>
<dbReference type="Proteomes" id="UP000823629">
    <property type="component" value="Unassembled WGS sequence"/>
</dbReference>
<dbReference type="Pfam" id="PF16189">
    <property type="entry name" value="Creatinase_N_2"/>
    <property type="match status" value="1"/>
</dbReference>
<dbReference type="SUPFAM" id="SSF53092">
    <property type="entry name" value="Creatinase/prolidase N-terminal domain"/>
    <property type="match status" value="1"/>
</dbReference>
<dbReference type="InterPro" id="IPR050422">
    <property type="entry name" value="X-Pro_aminopeptidase_P"/>
</dbReference>
<sequence>MFDKQHILDLQNKLIEDGFDAYLIVTGDPHSSEYVADYFLAERNYFCPFSGSAGYLLVLKNSAYFFTDGRYWIQAENELKGSGISLVKEGDKSALSFEDLLKKEGVQKLATNTNLISYNFAKRVKGYGVELVNYDYSYLVKDRGQLSKEKVFKLRDNLNSLSHLEKIEAVLKECEKDKAEACLITTLDDIAWILNIRGNDIACNPVFYSYLYLSKKGNYLFIDRDKIDFEIEGVNLLPYSQIEEFVKSHSEVATLVNPSFCSCALYSCLKNPLNGKIPSTLMKSIKGEKEIENLKRVQAEDGLAMLKFIAYLDEHKDENLSEYHYAEVLEKFRRENKDLFELSFETIAACGSNAAQMHYEPTKEKSSIVSKETMELLVDSGGQYYGGTTDTTRTFLIGEASQEYIHDYTLTLKSLIAMSRAIFLDGVSGIALDVLSRQYMWDEGMDYKCGTGHGVGYILNVHEGPNSFRYVARSVENLQKLVPGMVTTIEPGVYKENKYGIRIENNLLCVRAFETSDGIFNKFETVTYVPIETSCLDLNIMTDREIDWLNQYHKLVYEKLSPLVKDEKLMRVLKEKTKSIKR</sequence>
<gene>
    <name evidence="7" type="ORF">IAC78_02485</name>
</gene>
<evidence type="ECO:0000313" key="7">
    <source>
        <dbReference type="EMBL" id="MBO8414327.1"/>
    </source>
</evidence>
<evidence type="ECO:0000256" key="3">
    <source>
        <dbReference type="ARBA" id="ARBA00022801"/>
    </source>
</evidence>
<proteinExistence type="inferred from homology"/>
<keyword evidence="2" id="KW-0479">Metal-binding</keyword>
<comment type="similarity">
    <text evidence="1">Belongs to the peptidase M24B family.</text>
</comment>
<evidence type="ECO:0000259" key="5">
    <source>
        <dbReference type="Pfam" id="PF01321"/>
    </source>
</evidence>
<accession>A0A9D9D9L2</accession>
<dbReference type="PANTHER" id="PTHR43763">
    <property type="entry name" value="XAA-PRO AMINOPEPTIDASE 1"/>
    <property type="match status" value="1"/>
</dbReference>
<reference evidence="7" key="2">
    <citation type="journal article" date="2021" name="PeerJ">
        <title>Extensive microbial diversity within the chicken gut microbiome revealed by metagenomics and culture.</title>
        <authorList>
            <person name="Gilroy R."/>
            <person name="Ravi A."/>
            <person name="Getino M."/>
            <person name="Pursley I."/>
            <person name="Horton D.L."/>
            <person name="Alikhan N.F."/>
            <person name="Baker D."/>
            <person name="Gharbi K."/>
            <person name="Hall N."/>
            <person name="Watson M."/>
            <person name="Adriaenssens E.M."/>
            <person name="Foster-Nyarko E."/>
            <person name="Jarju S."/>
            <person name="Secka A."/>
            <person name="Antonio M."/>
            <person name="Oren A."/>
            <person name="Chaudhuri R.R."/>
            <person name="La Ragione R."/>
            <person name="Hildebrand F."/>
            <person name="Pallen M.J."/>
        </authorList>
    </citation>
    <scope>NUCLEOTIDE SEQUENCE</scope>
    <source>
        <strain evidence="7">1748</strain>
    </source>
</reference>
<dbReference type="Pfam" id="PF01321">
    <property type="entry name" value="Creatinase_N"/>
    <property type="match status" value="1"/>
</dbReference>
<evidence type="ECO:0000313" key="8">
    <source>
        <dbReference type="Proteomes" id="UP000823629"/>
    </source>
</evidence>
<evidence type="ECO:0000259" key="6">
    <source>
        <dbReference type="Pfam" id="PF16188"/>
    </source>
</evidence>
<feature type="domain" description="Creatinase N-terminal" evidence="5">
    <location>
        <begin position="10"/>
        <end position="132"/>
    </location>
</feature>
<feature type="domain" description="Peptidase M24" evidence="4">
    <location>
        <begin position="293"/>
        <end position="509"/>
    </location>
</feature>
<evidence type="ECO:0000256" key="1">
    <source>
        <dbReference type="ARBA" id="ARBA00008766"/>
    </source>
</evidence>
<dbReference type="GO" id="GO:0005737">
    <property type="term" value="C:cytoplasm"/>
    <property type="evidence" value="ECO:0007669"/>
    <property type="project" value="UniProtKB-ARBA"/>
</dbReference>
<keyword evidence="7" id="KW-0031">Aminopeptidase</keyword>
<dbReference type="Pfam" id="PF16188">
    <property type="entry name" value="Peptidase_M24_C"/>
    <property type="match status" value="1"/>
</dbReference>
<dbReference type="GO" id="GO:0046872">
    <property type="term" value="F:metal ion binding"/>
    <property type="evidence" value="ECO:0007669"/>
    <property type="project" value="UniProtKB-KW"/>
</dbReference>
<dbReference type="GO" id="GO:0070006">
    <property type="term" value="F:metalloaminopeptidase activity"/>
    <property type="evidence" value="ECO:0007669"/>
    <property type="project" value="InterPro"/>
</dbReference>
<comment type="caution">
    <text evidence="7">The sequence shown here is derived from an EMBL/GenBank/DDBJ whole genome shotgun (WGS) entry which is preliminary data.</text>
</comment>
<dbReference type="Gene3D" id="3.90.230.10">
    <property type="entry name" value="Creatinase/methionine aminopeptidase superfamily"/>
    <property type="match status" value="1"/>
</dbReference>
<dbReference type="FunFam" id="3.90.230.10:FF:000009">
    <property type="entry name" value="xaa-Pro aminopeptidase 2"/>
    <property type="match status" value="1"/>
</dbReference>
<dbReference type="AlphaFoldDB" id="A0A9D9D9L2"/>
<dbReference type="EMBL" id="JADING010000069">
    <property type="protein sequence ID" value="MBO8414327.1"/>
    <property type="molecule type" value="Genomic_DNA"/>
</dbReference>
<dbReference type="InterPro" id="IPR033740">
    <property type="entry name" value="Pept_M24B"/>
</dbReference>
<evidence type="ECO:0000256" key="2">
    <source>
        <dbReference type="ARBA" id="ARBA00022723"/>
    </source>
</evidence>